<dbReference type="AlphaFoldDB" id="A0A5C6G789"/>
<gene>
    <name evidence="2" type="ORF">ED733_002344</name>
</gene>
<dbReference type="Proteomes" id="UP000317257">
    <property type="component" value="Unassembled WGS sequence"/>
</dbReference>
<dbReference type="EMBL" id="SBHS01000037">
    <property type="protein sequence ID" value="TWU71763.1"/>
    <property type="molecule type" value="Genomic_DNA"/>
</dbReference>
<proteinExistence type="predicted"/>
<name>A0A5C6G789_METRR</name>
<dbReference type="Pfam" id="PF09072">
    <property type="entry name" value="TMA7"/>
    <property type="match status" value="1"/>
</dbReference>
<accession>A0A5C6G789</accession>
<feature type="compositionally biased region" description="Basic and acidic residues" evidence="1">
    <location>
        <begin position="30"/>
        <end position="49"/>
    </location>
</feature>
<evidence type="ECO:0000313" key="2">
    <source>
        <dbReference type="EMBL" id="TWU71763.1"/>
    </source>
</evidence>
<evidence type="ECO:0008006" key="4">
    <source>
        <dbReference type="Google" id="ProtNLM"/>
    </source>
</evidence>
<comment type="caution">
    <text evidence="2">The sequence shown here is derived from an EMBL/GenBank/DDBJ whole genome shotgun (WGS) entry which is preliminary data.</text>
</comment>
<evidence type="ECO:0000313" key="3">
    <source>
        <dbReference type="Proteomes" id="UP000317257"/>
    </source>
</evidence>
<reference evidence="3" key="1">
    <citation type="submission" date="2018-12" db="EMBL/GenBank/DDBJ databases">
        <title>The complete genome of Metarhizium rileyi, a key fungal pathogen of Lepidoptera.</title>
        <authorList>
            <person name="Binneck E."/>
            <person name="Lastra C.C.L."/>
            <person name="Sosa-Gomez D.R."/>
        </authorList>
    </citation>
    <scope>NUCLEOTIDE SEQUENCE [LARGE SCALE GENOMIC DNA]</scope>
    <source>
        <strain evidence="3">Cep018-CH2</strain>
    </source>
</reference>
<evidence type="ECO:0000256" key="1">
    <source>
        <dbReference type="SAM" id="MobiDB-lite"/>
    </source>
</evidence>
<feature type="region of interest" description="Disordered" evidence="1">
    <location>
        <begin position="1"/>
        <end position="70"/>
    </location>
</feature>
<organism evidence="2 3">
    <name type="scientific">Metarhizium rileyi (strain RCEF 4871)</name>
    <name type="common">Nomuraea rileyi</name>
    <dbReference type="NCBI Taxonomy" id="1649241"/>
    <lineage>
        <taxon>Eukaryota</taxon>
        <taxon>Fungi</taxon>
        <taxon>Dikarya</taxon>
        <taxon>Ascomycota</taxon>
        <taxon>Pezizomycotina</taxon>
        <taxon>Sordariomycetes</taxon>
        <taxon>Hypocreomycetidae</taxon>
        <taxon>Hypocreales</taxon>
        <taxon>Clavicipitaceae</taxon>
        <taxon>Metarhizium</taxon>
    </lineage>
</organism>
<sequence length="70" mass="7511">MGGQSRQGGKAKPLKAPKKKTTDDADDSDDARQKEIARKQKKELEEMKAKASGKGPLNTGTQGIKKSGKK</sequence>
<dbReference type="InterPro" id="IPR015157">
    <property type="entry name" value="TMA7"/>
</dbReference>
<dbReference type="PANTHER" id="PTHR28632">
    <property type="entry name" value="TRANSLATION MACHINERY-ASSOCIATED PROTEIN 7"/>
    <property type="match status" value="1"/>
</dbReference>
<protein>
    <recommendedName>
        <fullName evidence="4">Translation machinery associated TMA7</fullName>
    </recommendedName>
</protein>